<feature type="region of interest" description="Disordered" evidence="1">
    <location>
        <begin position="1"/>
        <end position="21"/>
    </location>
</feature>
<feature type="region of interest" description="Disordered" evidence="1">
    <location>
        <begin position="43"/>
        <end position="67"/>
    </location>
</feature>
<organism evidence="2 3">
    <name type="scientific">Comamonas serinivorans</name>
    <dbReference type="NCBI Taxonomy" id="1082851"/>
    <lineage>
        <taxon>Bacteria</taxon>
        <taxon>Pseudomonadati</taxon>
        <taxon>Pseudomonadota</taxon>
        <taxon>Betaproteobacteria</taxon>
        <taxon>Burkholderiales</taxon>
        <taxon>Comamonadaceae</taxon>
        <taxon>Comamonas</taxon>
    </lineage>
</organism>
<evidence type="ECO:0000313" key="2">
    <source>
        <dbReference type="EMBL" id="ARU03432.1"/>
    </source>
</evidence>
<keyword evidence="3" id="KW-1185">Reference proteome</keyword>
<evidence type="ECO:0000313" key="3">
    <source>
        <dbReference type="Proteomes" id="UP000196138"/>
    </source>
</evidence>
<protein>
    <submittedName>
        <fullName evidence="2">Uncharacterized protein</fullName>
    </submittedName>
</protein>
<dbReference type="EMBL" id="CP021455">
    <property type="protein sequence ID" value="ARU03432.1"/>
    <property type="molecule type" value="Genomic_DNA"/>
</dbReference>
<evidence type="ECO:0000256" key="1">
    <source>
        <dbReference type="SAM" id="MobiDB-lite"/>
    </source>
</evidence>
<dbReference type="Proteomes" id="UP000196138">
    <property type="component" value="Chromosome"/>
</dbReference>
<dbReference type="AlphaFoldDB" id="A0A1Y0EJH5"/>
<dbReference type="KEGG" id="cser:CCO03_00915"/>
<sequence length="67" mass="7161">MLLQGAHRVRQGSGAEAGITGAPAAQAALRAATWWSALRMTSGRPTQVRPASITRPAHRQSGWDRAR</sequence>
<name>A0A1Y0EJH5_9BURK</name>
<gene>
    <name evidence="2" type="ORF">CCO03_00915</name>
</gene>
<reference evidence="2 3" key="1">
    <citation type="submission" date="2017-05" db="EMBL/GenBank/DDBJ databases">
        <authorList>
            <person name="Song R."/>
            <person name="Chenine A.L."/>
            <person name="Ruprecht R.M."/>
        </authorList>
    </citation>
    <scope>NUCLEOTIDE SEQUENCE [LARGE SCALE GENOMIC DNA]</scope>
    <source>
        <strain evidence="2 3">DSM 26136</strain>
    </source>
</reference>
<proteinExistence type="predicted"/>
<accession>A0A1Y0EJH5</accession>